<evidence type="ECO:0000313" key="3">
    <source>
        <dbReference type="EMBL" id="KAK5574566.1"/>
    </source>
</evidence>
<feature type="chain" id="PRO_5043019926" description="Lipid-binding serum glycoprotein C-terminal domain-containing protein" evidence="1">
    <location>
        <begin position="20"/>
        <end position="498"/>
    </location>
</feature>
<feature type="signal peptide" evidence="1">
    <location>
        <begin position="1"/>
        <end position="19"/>
    </location>
</feature>
<dbReference type="AlphaFoldDB" id="A0AAN7YP14"/>
<dbReference type="GO" id="GO:0008289">
    <property type="term" value="F:lipid binding"/>
    <property type="evidence" value="ECO:0007669"/>
    <property type="project" value="InterPro"/>
</dbReference>
<sequence>MKLFILIILSIFLATFVNSQQGVYPDSGVYVSLNSNFLGTFGNQLTQNVQNQINSYAVANVNGNDGKISYSVTNIRQSVQLGDFFYQQTGANTYNIGWNSVTFTISTDYQGCYKIGGIKKLSVCEKGNVNIDSQATLSLSVSMTIDFTQSTPTITCTSTTLNVPANGINYSVHCTSRVCDKTHDITNEIASKFVPSVESGMTTAINNNVGNYLSLFPSLRDLNMEYNGNEFYLESTGSIVESSESSGLTPTMIMALNGGIVVKNSAGQFIYPTQSPSGLPNQQAVENFQTDIAVTLTPYLIESLADAMFESGLPMTITPSEVPLESPVHLNTSDPFFNQTAPGLNAKYPNSDINVEIVAPIQQTSVSINSTGILMNINSIPVNFIVNDETVFQIIFSFSAELTPALSQSGNSISVSGTLDKLVSYVSVGSTIVGDIDVSGFTDLIQLAQGLIKVPTISIQNPLTTYSLSSLSLTNNDQFIQILGNLSPISTTKINLNK</sequence>
<dbReference type="Gene3D" id="3.15.20.10">
    <property type="entry name" value="Bactericidal permeability-increasing protein, domain 2"/>
    <property type="match status" value="1"/>
</dbReference>
<protein>
    <recommendedName>
        <fullName evidence="2">Lipid-binding serum glycoprotein C-terminal domain-containing protein</fullName>
    </recommendedName>
</protein>
<dbReference type="Proteomes" id="UP001344447">
    <property type="component" value="Unassembled WGS sequence"/>
</dbReference>
<dbReference type="SUPFAM" id="SSF55394">
    <property type="entry name" value="Bactericidal permeability-increasing protein, BPI"/>
    <property type="match status" value="1"/>
</dbReference>
<organism evidence="3 4">
    <name type="scientific">Dictyostelium firmibasis</name>
    <dbReference type="NCBI Taxonomy" id="79012"/>
    <lineage>
        <taxon>Eukaryota</taxon>
        <taxon>Amoebozoa</taxon>
        <taxon>Evosea</taxon>
        <taxon>Eumycetozoa</taxon>
        <taxon>Dictyostelia</taxon>
        <taxon>Dictyosteliales</taxon>
        <taxon>Dictyosteliaceae</taxon>
        <taxon>Dictyostelium</taxon>
    </lineage>
</organism>
<dbReference type="EMBL" id="JAVFKY010000006">
    <property type="protein sequence ID" value="KAK5574566.1"/>
    <property type="molecule type" value="Genomic_DNA"/>
</dbReference>
<evidence type="ECO:0000313" key="4">
    <source>
        <dbReference type="Proteomes" id="UP001344447"/>
    </source>
</evidence>
<keyword evidence="4" id="KW-1185">Reference proteome</keyword>
<comment type="caution">
    <text evidence="3">The sequence shown here is derived from an EMBL/GenBank/DDBJ whole genome shotgun (WGS) entry which is preliminary data.</text>
</comment>
<evidence type="ECO:0000256" key="1">
    <source>
        <dbReference type="SAM" id="SignalP"/>
    </source>
</evidence>
<reference evidence="3 4" key="1">
    <citation type="submission" date="2023-11" db="EMBL/GenBank/DDBJ databases">
        <title>Dfirmibasis_genome.</title>
        <authorList>
            <person name="Edelbroek B."/>
            <person name="Kjellin J."/>
            <person name="Jerlstrom-Hultqvist J."/>
            <person name="Soderbom F."/>
        </authorList>
    </citation>
    <scope>NUCLEOTIDE SEQUENCE [LARGE SCALE GENOMIC DNA]</scope>
    <source>
        <strain evidence="3 4">TNS-C-14</strain>
    </source>
</reference>
<keyword evidence="1" id="KW-0732">Signal</keyword>
<evidence type="ECO:0000259" key="2">
    <source>
        <dbReference type="Pfam" id="PF02886"/>
    </source>
</evidence>
<proteinExistence type="predicted"/>
<gene>
    <name evidence="3" type="ORF">RB653_009819</name>
</gene>
<dbReference type="InterPro" id="IPR017943">
    <property type="entry name" value="Bactericidal_perm-incr_a/b_dom"/>
</dbReference>
<dbReference type="InterPro" id="IPR001124">
    <property type="entry name" value="Lipid-bd_serum_glycop_C"/>
</dbReference>
<feature type="domain" description="Lipid-binding serum glycoprotein C-terminal" evidence="2">
    <location>
        <begin position="269"/>
        <end position="455"/>
    </location>
</feature>
<dbReference type="Pfam" id="PF02886">
    <property type="entry name" value="LBP_BPI_CETP_C"/>
    <property type="match status" value="1"/>
</dbReference>
<name>A0AAN7YP14_9MYCE</name>
<accession>A0AAN7YP14</accession>